<feature type="domain" description="Peptidase C1A papain C-terminal" evidence="7">
    <location>
        <begin position="122"/>
        <end position="336"/>
    </location>
</feature>
<dbReference type="PROSITE" id="PS00139">
    <property type="entry name" value="THIOL_PROTEASE_CYS"/>
    <property type="match status" value="1"/>
</dbReference>
<evidence type="ECO:0000259" key="8">
    <source>
        <dbReference type="SMART" id="SM00848"/>
    </source>
</evidence>
<dbReference type="InterPro" id="IPR039417">
    <property type="entry name" value="Peptidase_C1A_papain-like"/>
</dbReference>
<dbReference type="Gene3D" id="3.90.70.10">
    <property type="entry name" value="Cysteine proteinases"/>
    <property type="match status" value="1"/>
</dbReference>
<evidence type="ECO:0000256" key="2">
    <source>
        <dbReference type="ARBA" id="ARBA00022670"/>
    </source>
</evidence>
<proteinExistence type="inferred from homology"/>
<dbReference type="CDD" id="cd02248">
    <property type="entry name" value="Peptidase_C1A"/>
    <property type="match status" value="1"/>
</dbReference>
<evidence type="ECO:0000313" key="10">
    <source>
        <dbReference type="Proteomes" id="UP001652700"/>
    </source>
</evidence>
<dbReference type="EnsemblMetazoa" id="XM_050642359.1">
    <property type="protein sequence ID" value="XP_050498316.1"/>
    <property type="gene ID" value="LOC126879281"/>
</dbReference>
<evidence type="ECO:0000256" key="3">
    <source>
        <dbReference type="ARBA" id="ARBA00022801"/>
    </source>
</evidence>
<accession>A0ABM5JK52</accession>
<evidence type="ECO:0000256" key="5">
    <source>
        <dbReference type="ARBA" id="ARBA00023145"/>
    </source>
</evidence>
<dbReference type="InterPro" id="IPR013128">
    <property type="entry name" value="Peptidase_C1A"/>
</dbReference>
<dbReference type="Pfam" id="PF00112">
    <property type="entry name" value="Peptidase_C1"/>
    <property type="match status" value="1"/>
</dbReference>
<comment type="similarity">
    <text evidence="1">Belongs to the peptidase C1 family.</text>
</comment>
<keyword evidence="3" id="KW-0378">Hydrolase</keyword>
<dbReference type="SMART" id="SM00645">
    <property type="entry name" value="Pept_C1"/>
    <property type="match status" value="1"/>
</dbReference>
<evidence type="ECO:0000256" key="1">
    <source>
        <dbReference type="ARBA" id="ARBA00008455"/>
    </source>
</evidence>
<dbReference type="SUPFAM" id="SSF54001">
    <property type="entry name" value="Cysteine proteinases"/>
    <property type="match status" value="1"/>
</dbReference>
<feature type="domain" description="Cathepsin propeptide inhibitor" evidence="8">
    <location>
        <begin position="30"/>
        <end position="90"/>
    </location>
</feature>
<sequence>MCKDIKMKYFVIILIAIFVTIEALTDKEQWMQYKKKYNKNYKFRSVDNERFIIFQQNLRQIEEHNARAESGLSTFEMGITKFADMTAEEFSRWVSRSQSDHNRFFSKGQQSLHTDLSIKANPPSEVDWRKEGAVTEVGDQGDCGSCWAFSAAYGIEAAYFFKTKQLIKLSKQNLMDCDAHSSGCDGGLMTSAFDWILERGGIQTEDDYPYEARRKICRFNNTKTTVTIVGYVNLPQGNEANLLIAVAQRPVCIGMHASHTMQFYKRGIMNDPYCCSAMNCLNHGVIIVGYGVDLSGVLYWIVKNSWGADWGMNGYVFMSRNKKNQCGIATLASYPIC</sequence>
<dbReference type="InterPro" id="IPR013201">
    <property type="entry name" value="Prot_inhib_I29"/>
</dbReference>
<dbReference type="PRINTS" id="PR00705">
    <property type="entry name" value="PAPAIN"/>
</dbReference>
<evidence type="ECO:0000256" key="6">
    <source>
        <dbReference type="ARBA" id="ARBA00023157"/>
    </source>
</evidence>
<evidence type="ECO:0000259" key="7">
    <source>
        <dbReference type="SMART" id="SM00645"/>
    </source>
</evidence>
<reference evidence="9" key="1">
    <citation type="submission" date="2025-05" db="UniProtKB">
        <authorList>
            <consortium name="EnsemblMetazoa"/>
        </authorList>
    </citation>
    <scope>IDENTIFICATION</scope>
</reference>
<keyword evidence="2" id="KW-0645">Protease</keyword>
<evidence type="ECO:0000256" key="4">
    <source>
        <dbReference type="ARBA" id="ARBA00022807"/>
    </source>
</evidence>
<keyword evidence="10" id="KW-1185">Reference proteome</keyword>
<keyword evidence="5" id="KW-0865">Zymogen</keyword>
<dbReference type="RefSeq" id="XP_050498316.1">
    <property type="nucleotide sequence ID" value="XM_050642359.1"/>
</dbReference>
<dbReference type="PANTHER" id="PTHR12411">
    <property type="entry name" value="CYSTEINE PROTEASE FAMILY C1-RELATED"/>
    <property type="match status" value="1"/>
</dbReference>
<dbReference type="Pfam" id="PF08246">
    <property type="entry name" value="Inhibitor_I29"/>
    <property type="match status" value="1"/>
</dbReference>
<keyword evidence="6" id="KW-1015">Disulfide bond</keyword>
<dbReference type="InterPro" id="IPR000668">
    <property type="entry name" value="Peptidase_C1A_C"/>
</dbReference>
<protein>
    <recommendedName>
        <fullName evidence="11">Cathepsin L1-like</fullName>
    </recommendedName>
</protein>
<organism evidence="9 10">
    <name type="scientific">Diabrotica virgifera virgifera</name>
    <name type="common">western corn rootworm</name>
    <dbReference type="NCBI Taxonomy" id="50390"/>
    <lineage>
        <taxon>Eukaryota</taxon>
        <taxon>Metazoa</taxon>
        <taxon>Ecdysozoa</taxon>
        <taxon>Arthropoda</taxon>
        <taxon>Hexapoda</taxon>
        <taxon>Insecta</taxon>
        <taxon>Pterygota</taxon>
        <taxon>Neoptera</taxon>
        <taxon>Endopterygota</taxon>
        <taxon>Coleoptera</taxon>
        <taxon>Polyphaga</taxon>
        <taxon>Cucujiformia</taxon>
        <taxon>Chrysomeloidea</taxon>
        <taxon>Chrysomelidae</taxon>
        <taxon>Galerucinae</taxon>
        <taxon>Diabroticina</taxon>
        <taxon>Diabroticites</taxon>
        <taxon>Diabrotica</taxon>
    </lineage>
</organism>
<dbReference type="GeneID" id="126879281"/>
<dbReference type="InterPro" id="IPR038765">
    <property type="entry name" value="Papain-like_cys_pep_sf"/>
</dbReference>
<name>A0ABM5JK52_DIAVI</name>
<dbReference type="Proteomes" id="UP001652700">
    <property type="component" value="Unplaced"/>
</dbReference>
<dbReference type="InterPro" id="IPR000169">
    <property type="entry name" value="Pept_cys_AS"/>
</dbReference>
<dbReference type="InterPro" id="IPR025661">
    <property type="entry name" value="Pept_asp_AS"/>
</dbReference>
<keyword evidence="4" id="KW-0788">Thiol protease</keyword>
<dbReference type="PROSITE" id="PS00640">
    <property type="entry name" value="THIOL_PROTEASE_ASN"/>
    <property type="match status" value="1"/>
</dbReference>
<dbReference type="SMART" id="SM00848">
    <property type="entry name" value="Inhibitor_I29"/>
    <property type="match status" value="1"/>
</dbReference>
<evidence type="ECO:0000313" key="9">
    <source>
        <dbReference type="EnsemblMetazoa" id="XP_050498316.1"/>
    </source>
</evidence>
<evidence type="ECO:0008006" key="11">
    <source>
        <dbReference type="Google" id="ProtNLM"/>
    </source>
</evidence>